<proteinExistence type="predicted"/>
<gene>
    <name evidence="1" type="ORF">Tco_0750788</name>
</gene>
<sequence length="81" mass="9278">MEESKLTDMEGDVECNIDTEDKLDMGMDFLYGSDEGDVRDFGPHVDQELGQIDGANEGSVWKSVRYGISKDWIQRIRDFLE</sequence>
<organism evidence="1 2">
    <name type="scientific">Tanacetum coccineum</name>
    <dbReference type="NCBI Taxonomy" id="301880"/>
    <lineage>
        <taxon>Eukaryota</taxon>
        <taxon>Viridiplantae</taxon>
        <taxon>Streptophyta</taxon>
        <taxon>Embryophyta</taxon>
        <taxon>Tracheophyta</taxon>
        <taxon>Spermatophyta</taxon>
        <taxon>Magnoliopsida</taxon>
        <taxon>eudicotyledons</taxon>
        <taxon>Gunneridae</taxon>
        <taxon>Pentapetalae</taxon>
        <taxon>asterids</taxon>
        <taxon>campanulids</taxon>
        <taxon>Asterales</taxon>
        <taxon>Asteraceae</taxon>
        <taxon>Asteroideae</taxon>
        <taxon>Anthemideae</taxon>
        <taxon>Anthemidinae</taxon>
        <taxon>Tanacetum</taxon>
    </lineage>
</organism>
<protein>
    <submittedName>
        <fullName evidence="1">Uncharacterized protein</fullName>
    </submittedName>
</protein>
<keyword evidence="2" id="KW-1185">Reference proteome</keyword>
<accession>A0ABQ4Z4Z2</accession>
<evidence type="ECO:0000313" key="2">
    <source>
        <dbReference type="Proteomes" id="UP001151760"/>
    </source>
</evidence>
<reference evidence="1" key="2">
    <citation type="submission" date="2022-01" db="EMBL/GenBank/DDBJ databases">
        <authorList>
            <person name="Yamashiro T."/>
            <person name="Shiraishi A."/>
            <person name="Satake H."/>
            <person name="Nakayama K."/>
        </authorList>
    </citation>
    <scope>NUCLEOTIDE SEQUENCE</scope>
</reference>
<name>A0ABQ4Z4Z2_9ASTR</name>
<dbReference type="EMBL" id="BQNB010010960">
    <property type="protein sequence ID" value="GJS84247.1"/>
    <property type="molecule type" value="Genomic_DNA"/>
</dbReference>
<evidence type="ECO:0000313" key="1">
    <source>
        <dbReference type="EMBL" id="GJS84247.1"/>
    </source>
</evidence>
<comment type="caution">
    <text evidence="1">The sequence shown here is derived from an EMBL/GenBank/DDBJ whole genome shotgun (WGS) entry which is preliminary data.</text>
</comment>
<dbReference type="Proteomes" id="UP001151760">
    <property type="component" value="Unassembled WGS sequence"/>
</dbReference>
<reference evidence="1" key="1">
    <citation type="journal article" date="2022" name="Int. J. Mol. Sci.">
        <title>Draft Genome of Tanacetum Coccineum: Genomic Comparison of Closely Related Tanacetum-Family Plants.</title>
        <authorList>
            <person name="Yamashiro T."/>
            <person name="Shiraishi A."/>
            <person name="Nakayama K."/>
            <person name="Satake H."/>
        </authorList>
    </citation>
    <scope>NUCLEOTIDE SEQUENCE</scope>
</reference>